<feature type="non-terminal residue" evidence="1">
    <location>
        <position position="154"/>
    </location>
</feature>
<protein>
    <submittedName>
        <fullName evidence="1">Uncharacterized protein</fullName>
    </submittedName>
</protein>
<comment type="caution">
    <text evidence="1">The sequence shown here is derived from an EMBL/GenBank/DDBJ whole genome shotgun (WGS) entry which is preliminary data.</text>
</comment>
<name>A0A9P7R1I3_9PEZI</name>
<accession>A0A9P7R1I3</accession>
<gene>
    <name evidence="1" type="ORF">JMJ77_011191</name>
</gene>
<sequence length="154" mass="17314">IRLGKEHFTHVLQRAKFSFASIHHSFLSFPHRPRYLPKLPLLVTRGPESLDPSFHIFSSSAPRKGTDSPYRRTHPFSDFGTILQIPSSLKINSTPIHRSPFTRLAKDVRLHLPTPLLRPPSYLGTDVGRWAGNKSPVSVPLSLAPLSLSRHDSI</sequence>
<reference evidence="1" key="1">
    <citation type="submission" date="2021-05" db="EMBL/GenBank/DDBJ databases">
        <title>Comparative genomics of three Colletotrichum scovillei strains and genetic complementation revealed genes involved fungal growth and virulence on chili pepper.</title>
        <authorList>
            <person name="Hsieh D.-K."/>
            <person name="Chuang S.-C."/>
            <person name="Chen C.-Y."/>
            <person name="Chao Y.-T."/>
            <person name="Lu M.-Y.J."/>
            <person name="Lee M.-H."/>
            <person name="Shih M.-C."/>
        </authorList>
    </citation>
    <scope>NUCLEOTIDE SEQUENCE</scope>
    <source>
        <strain evidence="1">Coll-153</strain>
    </source>
</reference>
<dbReference type="AlphaFoldDB" id="A0A9P7R1I3"/>
<organism evidence="1 2">
    <name type="scientific">Colletotrichum scovillei</name>
    <dbReference type="NCBI Taxonomy" id="1209932"/>
    <lineage>
        <taxon>Eukaryota</taxon>
        <taxon>Fungi</taxon>
        <taxon>Dikarya</taxon>
        <taxon>Ascomycota</taxon>
        <taxon>Pezizomycotina</taxon>
        <taxon>Sordariomycetes</taxon>
        <taxon>Hypocreomycetidae</taxon>
        <taxon>Glomerellales</taxon>
        <taxon>Glomerellaceae</taxon>
        <taxon>Colletotrichum</taxon>
        <taxon>Colletotrichum acutatum species complex</taxon>
    </lineage>
</organism>
<proteinExistence type="predicted"/>
<dbReference type="EMBL" id="JAESDN010000007">
    <property type="protein sequence ID" value="KAG7047852.1"/>
    <property type="molecule type" value="Genomic_DNA"/>
</dbReference>
<dbReference type="Proteomes" id="UP000699042">
    <property type="component" value="Unassembled WGS sequence"/>
</dbReference>
<evidence type="ECO:0000313" key="1">
    <source>
        <dbReference type="EMBL" id="KAG7047852.1"/>
    </source>
</evidence>
<evidence type="ECO:0000313" key="2">
    <source>
        <dbReference type="Proteomes" id="UP000699042"/>
    </source>
</evidence>
<keyword evidence="2" id="KW-1185">Reference proteome</keyword>